<dbReference type="SUPFAM" id="SSF158446">
    <property type="entry name" value="IVS-encoded protein-like"/>
    <property type="match status" value="1"/>
</dbReference>
<dbReference type="PANTHER" id="PTHR38471:SF2">
    <property type="entry name" value="FOUR HELIX BUNDLE PROTEIN"/>
    <property type="match status" value="1"/>
</dbReference>
<dbReference type="NCBIfam" id="TIGR02436">
    <property type="entry name" value="four helix bundle protein"/>
    <property type="match status" value="1"/>
</dbReference>
<dbReference type="PANTHER" id="PTHR38471">
    <property type="entry name" value="FOUR HELIX BUNDLE PROTEIN"/>
    <property type="match status" value="1"/>
</dbReference>
<dbReference type="EMBL" id="JAYFUL010000038">
    <property type="protein sequence ID" value="MEA5259848.1"/>
    <property type="molecule type" value="Genomic_DNA"/>
</dbReference>
<dbReference type="Pfam" id="PF05635">
    <property type="entry name" value="23S_rRNA_IVP"/>
    <property type="match status" value="1"/>
</dbReference>
<proteinExistence type="predicted"/>
<protein>
    <submittedName>
        <fullName evidence="1">Four helix bundle protein</fullName>
    </submittedName>
</protein>
<keyword evidence="2" id="KW-1185">Reference proteome</keyword>
<comment type="caution">
    <text evidence="1">The sequence shown here is derived from an EMBL/GenBank/DDBJ whole genome shotgun (WGS) entry which is preliminary data.</text>
</comment>
<evidence type="ECO:0000313" key="2">
    <source>
        <dbReference type="Proteomes" id="UP001304671"/>
    </source>
</evidence>
<evidence type="ECO:0000313" key="1">
    <source>
        <dbReference type="EMBL" id="MEA5259848.1"/>
    </source>
</evidence>
<sequence length="118" mass="13671">MRDFRKYNVWQLSHNLVLEIYLLTKDFPNTELYGITNQLRRASVSVPTNISEGCGRSSDADFNRFLQIALGSAHEVEYLIQLSCDLQFLTVDNHLDLSVKINLIKKKLYHLSQKLITK</sequence>
<gene>
    <name evidence="1" type="ORF">VB264_18770</name>
</gene>
<dbReference type="RefSeq" id="WP_323251827.1">
    <property type="nucleotide sequence ID" value="NZ_JAYFUL010000038.1"/>
</dbReference>
<dbReference type="InterPro" id="IPR036583">
    <property type="entry name" value="23S_rRNA_IVS_sf"/>
</dbReference>
<dbReference type="Gene3D" id="1.20.1440.60">
    <property type="entry name" value="23S rRNA-intervening sequence"/>
    <property type="match status" value="1"/>
</dbReference>
<accession>A0ABU5QS80</accession>
<reference evidence="1 2" key="1">
    <citation type="submission" date="2023-12" db="EMBL/GenBank/DDBJ databases">
        <title>Novel species of the genus Arcicella isolated from rivers.</title>
        <authorList>
            <person name="Lu H."/>
        </authorList>
    </citation>
    <scope>NUCLEOTIDE SEQUENCE [LARGE SCALE GENOMIC DNA]</scope>
    <source>
        <strain evidence="1 2">LMG 21963</strain>
    </source>
</reference>
<dbReference type="Proteomes" id="UP001304671">
    <property type="component" value="Unassembled WGS sequence"/>
</dbReference>
<name>A0ABU5QS80_9BACT</name>
<organism evidence="1 2">
    <name type="scientific">Arcicella aquatica</name>
    <dbReference type="NCBI Taxonomy" id="217141"/>
    <lineage>
        <taxon>Bacteria</taxon>
        <taxon>Pseudomonadati</taxon>
        <taxon>Bacteroidota</taxon>
        <taxon>Cytophagia</taxon>
        <taxon>Cytophagales</taxon>
        <taxon>Flectobacillaceae</taxon>
        <taxon>Arcicella</taxon>
    </lineage>
</organism>
<dbReference type="CDD" id="cd16377">
    <property type="entry name" value="23S_rRNA_IVP_like"/>
    <property type="match status" value="1"/>
</dbReference>
<dbReference type="InterPro" id="IPR012657">
    <property type="entry name" value="23S_rRNA-intervening_sequence"/>
</dbReference>